<proteinExistence type="predicted"/>
<evidence type="ECO:0000256" key="1">
    <source>
        <dbReference type="SAM" id="MobiDB-lite"/>
    </source>
</evidence>
<gene>
    <name evidence="2" type="ORF">SMTD_LOCUS4460</name>
</gene>
<reference evidence="2 3" key="1">
    <citation type="submission" date="2018-11" db="EMBL/GenBank/DDBJ databases">
        <authorList>
            <consortium name="Pathogen Informatics"/>
        </authorList>
    </citation>
    <scope>NUCLEOTIDE SEQUENCE [LARGE SCALE GENOMIC DNA]</scope>
    <source>
        <strain>Denwood</strain>
        <strain evidence="3">Zambia</strain>
    </source>
</reference>
<keyword evidence="3" id="KW-1185">Reference proteome</keyword>
<evidence type="ECO:0000313" key="3">
    <source>
        <dbReference type="Proteomes" id="UP000269396"/>
    </source>
</evidence>
<feature type="compositionally biased region" description="Basic and acidic residues" evidence="1">
    <location>
        <begin position="10"/>
        <end position="20"/>
    </location>
</feature>
<dbReference type="AlphaFoldDB" id="A0A183NQS3"/>
<sequence>MGGQMTFPNGEHDSRTDVTIHSRSQSIHHRSRSFENLPVDMIKCFPSEPTHMIYLGVTKKLISLWKELAIKRLNRMDQSISASINEALDLCYEKCYGTEHLIYNMHSLKHIAEDVIEHGSLESFSAFPLESYMRRIRRSVHCGFAAAKQAAQRYAEELYFQSVSDRRTEQTDTTAIVFPLRTHQELRSLEAALDEQKFRDHF</sequence>
<protein>
    <submittedName>
        <fullName evidence="2">Uncharacterized protein</fullName>
    </submittedName>
</protein>
<feature type="non-terminal residue" evidence="2">
    <location>
        <position position="202"/>
    </location>
</feature>
<accession>A0A183NQS3</accession>
<organism evidence="2 3">
    <name type="scientific">Schistosoma mattheei</name>
    <dbReference type="NCBI Taxonomy" id="31246"/>
    <lineage>
        <taxon>Eukaryota</taxon>
        <taxon>Metazoa</taxon>
        <taxon>Spiralia</taxon>
        <taxon>Lophotrochozoa</taxon>
        <taxon>Platyhelminthes</taxon>
        <taxon>Trematoda</taxon>
        <taxon>Digenea</taxon>
        <taxon>Strigeidida</taxon>
        <taxon>Schistosomatoidea</taxon>
        <taxon>Schistosomatidae</taxon>
        <taxon>Schistosoma</taxon>
    </lineage>
</organism>
<dbReference type="EMBL" id="UZAL01012832">
    <property type="protein sequence ID" value="VDP07290.1"/>
    <property type="molecule type" value="Genomic_DNA"/>
</dbReference>
<name>A0A183NQS3_9TREM</name>
<evidence type="ECO:0000313" key="2">
    <source>
        <dbReference type="EMBL" id="VDP07290.1"/>
    </source>
</evidence>
<feature type="region of interest" description="Disordered" evidence="1">
    <location>
        <begin position="1"/>
        <end position="27"/>
    </location>
</feature>
<dbReference type="Proteomes" id="UP000269396">
    <property type="component" value="Unassembled WGS sequence"/>
</dbReference>